<dbReference type="Proteomes" id="UP000358366">
    <property type="component" value="Unassembled WGS sequence"/>
</dbReference>
<dbReference type="EMBL" id="CABHNI010000018">
    <property type="protein sequence ID" value="VUX00071.1"/>
    <property type="molecule type" value="Genomic_DNA"/>
</dbReference>
<dbReference type="AlphaFoldDB" id="A0A564T058"/>
<evidence type="ECO:0000313" key="3">
    <source>
        <dbReference type="Proteomes" id="UP000358366"/>
    </source>
</evidence>
<accession>A0A564T058</accession>
<evidence type="ECO:0000313" key="2">
    <source>
        <dbReference type="EMBL" id="VUX00071.1"/>
    </source>
</evidence>
<feature type="signal peptide" evidence="1">
    <location>
        <begin position="1"/>
        <end position="26"/>
    </location>
</feature>
<keyword evidence="1" id="KW-0732">Signal</keyword>
<evidence type="ECO:0008006" key="4">
    <source>
        <dbReference type="Google" id="ProtNLM"/>
    </source>
</evidence>
<feature type="chain" id="PRO_5022057229" description="NEAT domain-containing protein" evidence="1">
    <location>
        <begin position="27"/>
        <end position="158"/>
    </location>
</feature>
<organism evidence="2 3">
    <name type="scientific">Dorea formicigenerans</name>
    <dbReference type="NCBI Taxonomy" id="39486"/>
    <lineage>
        <taxon>Bacteria</taxon>
        <taxon>Bacillati</taxon>
        <taxon>Bacillota</taxon>
        <taxon>Clostridia</taxon>
        <taxon>Lachnospirales</taxon>
        <taxon>Lachnospiraceae</taxon>
        <taxon>Dorea</taxon>
    </lineage>
</organism>
<proteinExistence type="predicted"/>
<protein>
    <recommendedName>
        <fullName evidence="4">NEAT domain-containing protein</fullName>
    </recommendedName>
</protein>
<evidence type="ECO:0000256" key="1">
    <source>
        <dbReference type="SAM" id="SignalP"/>
    </source>
</evidence>
<gene>
    <name evidence="2" type="ORF">DFSSTS7063_00890</name>
</gene>
<reference evidence="2 3" key="1">
    <citation type="submission" date="2019-07" db="EMBL/GenBank/DDBJ databases">
        <authorList>
            <person name="Hibberd C M."/>
            <person name="Gehrig L. J."/>
            <person name="Chang H.-W."/>
            <person name="Venkatesh S."/>
        </authorList>
    </citation>
    <scope>NUCLEOTIDE SEQUENCE [LARGE SCALE GENOMIC DNA]</scope>
    <source>
        <strain evidence="2">Dorea_formicigenerans_SSTS_Bg7063</strain>
    </source>
</reference>
<name>A0A564T058_9FIRM</name>
<dbReference type="RefSeq" id="WP_144123830.1">
    <property type="nucleotide sequence ID" value="NZ_CABHNI010000018.1"/>
</dbReference>
<sequence length="158" mass="16422">MRKIKKLVAVLLAATMMLAMGVTAFAADGTSDTKTVSAKYEANVTLYKDAACSSTSMGNKGIDNPAKVVVYTDGTADLTLYTHQFTYIGIKGALTGMTLDGIAGKEVKEGSYDYIVSGLDASKISVGNAIEGTFTVSVLGSHSAKTGYLKINSLTAAE</sequence>